<protein>
    <submittedName>
        <fullName evidence="2">Uncharacterized protein</fullName>
    </submittedName>
</protein>
<comment type="caution">
    <text evidence="2">The sequence shown here is derived from an EMBL/GenBank/DDBJ whole genome shotgun (WGS) entry which is preliminary data.</text>
</comment>
<reference evidence="2 3" key="1">
    <citation type="journal article" date="2021" name="J. Hered.">
        <title>A chromosome-level genome assembly of the parasitoid wasp, Cotesia glomerata (Hymenoptera: Braconidae).</title>
        <authorList>
            <person name="Pinto B.J."/>
            <person name="Weis J.J."/>
            <person name="Gamble T."/>
            <person name="Ode P.J."/>
            <person name="Paul R."/>
            <person name="Zaspel J.M."/>
        </authorList>
    </citation>
    <scope>NUCLEOTIDE SEQUENCE [LARGE SCALE GENOMIC DNA]</scope>
    <source>
        <strain evidence="2">CgM1</strain>
    </source>
</reference>
<accession>A0AAV7IM66</accession>
<organism evidence="2 3">
    <name type="scientific">Cotesia glomerata</name>
    <name type="common">Lepidopteran parasitic wasp</name>
    <name type="synonym">Apanteles glomeratus</name>
    <dbReference type="NCBI Taxonomy" id="32391"/>
    <lineage>
        <taxon>Eukaryota</taxon>
        <taxon>Metazoa</taxon>
        <taxon>Ecdysozoa</taxon>
        <taxon>Arthropoda</taxon>
        <taxon>Hexapoda</taxon>
        <taxon>Insecta</taxon>
        <taxon>Pterygota</taxon>
        <taxon>Neoptera</taxon>
        <taxon>Endopterygota</taxon>
        <taxon>Hymenoptera</taxon>
        <taxon>Apocrita</taxon>
        <taxon>Ichneumonoidea</taxon>
        <taxon>Braconidae</taxon>
        <taxon>Microgastrinae</taxon>
        <taxon>Cotesia</taxon>
    </lineage>
</organism>
<evidence type="ECO:0000313" key="2">
    <source>
        <dbReference type="EMBL" id="KAH0564137.1"/>
    </source>
</evidence>
<name>A0AAV7IM66_COTGL</name>
<gene>
    <name evidence="2" type="ORF">KQX54_009675</name>
</gene>
<proteinExistence type="predicted"/>
<evidence type="ECO:0000313" key="3">
    <source>
        <dbReference type="Proteomes" id="UP000826195"/>
    </source>
</evidence>
<feature type="region of interest" description="Disordered" evidence="1">
    <location>
        <begin position="102"/>
        <end position="133"/>
    </location>
</feature>
<dbReference type="EMBL" id="JAHXZJ010000002">
    <property type="protein sequence ID" value="KAH0564137.1"/>
    <property type="molecule type" value="Genomic_DNA"/>
</dbReference>
<feature type="compositionally biased region" description="Basic and acidic residues" evidence="1">
    <location>
        <begin position="102"/>
        <end position="114"/>
    </location>
</feature>
<keyword evidence="3" id="KW-1185">Reference proteome</keyword>
<sequence>MYRHTIRIGSTTKRCPSFWNNRILVCYTKLRQLCKKVRGVIPHFFRIHHTCDGDLSIRRRSTTGERDSVGPERSRVRVATNKLLLVCVNACMGKFGLGFSRDGENKKAGREGTSVEKGGIMPVVPRERNKKDG</sequence>
<evidence type="ECO:0000256" key="1">
    <source>
        <dbReference type="SAM" id="MobiDB-lite"/>
    </source>
</evidence>
<dbReference type="Proteomes" id="UP000826195">
    <property type="component" value="Unassembled WGS sequence"/>
</dbReference>
<dbReference type="AlphaFoldDB" id="A0AAV7IM66"/>